<evidence type="ECO:0000313" key="2">
    <source>
        <dbReference type="Proteomes" id="UP000002301"/>
    </source>
</evidence>
<proteinExistence type="predicted"/>
<accession>A6WVF5</accession>
<dbReference type="STRING" id="439375.Oant_0228"/>
<organism evidence="1 2">
    <name type="scientific">Brucella anthropi (strain ATCC 49188 / DSM 6882 / CCUG 24695 / JCM 21032 / LMG 3331 / NBRC 15819 / NCTC 12168 / Alc 37)</name>
    <name type="common">Ochrobactrum anthropi</name>
    <dbReference type="NCBI Taxonomy" id="439375"/>
    <lineage>
        <taxon>Bacteria</taxon>
        <taxon>Pseudomonadati</taxon>
        <taxon>Pseudomonadota</taxon>
        <taxon>Alphaproteobacteria</taxon>
        <taxon>Hyphomicrobiales</taxon>
        <taxon>Brucellaceae</taxon>
        <taxon>Brucella/Ochrobactrum group</taxon>
        <taxon>Brucella</taxon>
    </lineage>
</organism>
<evidence type="ECO:0000313" key="1">
    <source>
        <dbReference type="EMBL" id="ABS12959.1"/>
    </source>
</evidence>
<dbReference type="PATRIC" id="fig|439375.7.peg.246"/>
<gene>
    <name evidence="1" type="ordered locus">Oant_0228</name>
</gene>
<dbReference type="EMBL" id="CP000758">
    <property type="protein sequence ID" value="ABS12959.1"/>
    <property type="molecule type" value="Genomic_DNA"/>
</dbReference>
<protein>
    <submittedName>
        <fullName evidence="1">Uncharacterized protein</fullName>
    </submittedName>
</protein>
<dbReference type="HOGENOM" id="CLU_1208789_0_0_5"/>
<dbReference type="AlphaFoldDB" id="A6WVF5"/>
<name>A6WVF5_BRUA4</name>
<keyword evidence="2" id="KW-1185">Reference proteome</keyword>
<dbReference type="Proteomes" id="UP000002301">
    <property type="component" value="Chromosome 1"/>
</dbReference>
<sequence>MQSERPTHKLCIDPSTNAGYCLLVHDEDKPESERRTQRERLFYGSWDLTRDRDGNKCSRHGDYYLNLWDNVVKLLRKHDIFDSKDVEIILEAEAYGAARSEASARLSGGWIATVSMIAARRGFPLPRTVNTVSWRSFFIGVTQAPKCVTDGLEGPKKTEKARQWLKDQAVAACKARGFETIDDNAAEAIGILFWALNGGIIRQEKARAAKKAKTKAKRDQTKMNLQVAA</sequence>
<reference evidence="1 2" key="1">
    <citation type="journal article" date="2011" name="J. Bacteriol.">
        <title>Genome of Ochrobactrum anthropi ATCC 49188 T, a versatile opportunistic pathogen and symbiont of several eukaryotic hosts.</title>
        <authorList>
            <person name="Chain P.S."/>
            <person name="Lang D.M."/>
            <person name="Comerci D.J."/>
            <person name="Malfatti S.A."/>
            <person name="Vergez L.M."/>
            <person name="Shin M."/>
            <person name="Ugalde R.A."/>
            <person name="Garcia E."/>
            <person name="Tolmasky M.E."/>
        </authorList>
    </citation>
    <scope>NUCLEOTIDE SEQUENCE [LARGE SCALE GENOMIC DNA]</scope>
    <source>
        <strain evidence="2">ATCC 49188 / DSM 6882 / CCUG 24695 / JCM 21032 / LMG 3331 / NBRC 15819 / NCTC 12168 / Alc 37</strain>
    </source>
</reference>
<dbReference type="KEGG" id="oan:Oant_0228"/>